<keyword evidence="3 7" id="KW-0350">Heme biosynthesis</keyword>
<dbReference type="InterPro" id="IPR001015">
    <property type="entry name" value="Ferrochelatase"/>
</dbReference>
<comment type="similarity">
    <text evidence="1 7 8">Belongs to the ferrochelatase family.</text>
</comment>
<dbReference type="Proteomes" id="UP000009134">
    <property type="component" value="Chromosome"/>
</dbReference>
<dbReference type="PANTHER" id="PTHR11108:SF1">
    <property type="entry name" value="FERROCHELATASE, MITOCHONDRIAL"/>
    <property type="match status" value="1"/>
</dbReference>
<dbReference type="GO" id="GO:0005737">
    <property type="term" value="C:cytoplasm"/>
    <property type="evidence" value="ECO:0007669"/>
    <property type="project" value="UniProtKB-SubCell"/>
</dbReference>
<comment type="catalytic activity">
    <reaction evidence="7 8">
        <text>heme b + 2 H(+) = protoporphyrin IX + Fe(2+)</text>
        <dbReference type="Rhea" id="RHEA:22584"/>
        <dbReference type="ChEBI" id="CHEBI:15378"/>
        <dbReference type="ChEBI" id="CHEBI:29033"/>
        <dbReference type="ChEBI" id="CHEBI:57306"/>
        <dbReference type="ChEBI" id="CHEBI:60344"/>
        <dbReference type="EC" id="4.98.1.1"/>
    </reaction>
</comment>
<comment type="catalytic activity">
    <reaction evidence="6">
        <text>Fe-coproporphyrin III + 2 H(+) = coproporphyrin III + Fe(2+)</text>
        <dbReference type="Rhea" id="RHEA:49572"/>
        <dbReference type="ChEBI" id="CHEBI:15378"/>
        <dbReference type="ChEBI" id="CHEBI:29033"/>
        <dbReference type="ChEBI" id="CHEBI:68438"/>
        <dbReference type="ChEBI" id="CHEBI:131725"/>
        <dbReference type="EC" id="4.99.1.9"/>
    </reaction>
    <physiologicalReaction direction="right-to-left" evidence="6">
        <dbReference type="Rhea" id="RHEA:49574"/>
    </physiologicalReaction>
</comment>
<accession>Q2G302</accession>
<evidence type="ECO:0000256" key="3">
    <source>
        <dbReference type="ARBA" id="ARBA00023133"/>
    </source>
</evidence>
<sequence length="337" mass="36918">MQRPADHPTVLTGKVGVLLVNLGTPDAPDAGAVKRYLKEFLSDRRVVEIPALVWQPILRGIILNTRPRKSAHAYAQVWTDEGSPLAAITAAQARALQARLGESAIVRHAMRYQSPAMAKELDALLQAGCERILVAPLYPHYSGATTASALDAVADWIKARRRLPALRTLPPYHDDPAYIGALHADLSRQIDALDFAPELLLLSYHGMPERTLHLGDPYHCHCRKTSRLLGERFAQSNPALRLETTFQSRFGKAKWLEPATDAVLVDEARKGTRRIAIAAPGFSADCLETLEELAIRGKEDFVAAGGTHFASLACLNAGDDGMDMIEALVRRELSGWI</sequence>
<evidence type="ECO:0000256" key="1">
    <source>
        <dbReference type="ARBA" id="ARBA00007718"/>
    </source>
</evidence>
<evidence type="ECO:0000256" key="4">
    <source>
        <dbReference type="ARBA" id="ARBA00023239"/>
    </source>
</evidence>
<comment type="pathway">
    <text evidence="7 8">Porphyrin-containing compound metabolism; protoheme biosynthesis; protoheme from protoporphyrin-IX: step 1/1.</text>
</comment>
<dbReference type="KEGG" id="nar:Saro_3336"/>
<reference evidence="10" key="1">
    <citation type="submission" date="2006-01" db="EMBL/GenBank/DDBJ databases">
        <title>Complete sequence of Novosphingobium aromaticivorans DSM 12444.</title>
        <authorList>
            <consortium name="US DOE Joint Genome Institute"/>
            <person name="Copeland A."/>
            <person name="Lucas S."/>
            <person name="Lapidus A."/>
            <person name="Barry K."/>
            <person name="Detter J.C."/>
            <person name="Glavina T."/>
            <person name="Hammon N."/>
            <person name="Israni S."/>
            <person name="Pitluck S."/>
            <person name="Chain P."/>
            <person name="Malfatti S."/>
            <person name="Shin M."/>
            <person name="Vergez L."/>
            <person name="Schmutz J."/>
            <person name="Larimer F."/>
            <person name="Land M."/>
            <person name="Kyrpides N."/>
            <person name="Ivanova N."/>
            <person name="Fredrickson J."/>
            <person name="Balkwill D."/>
            <person name="Romine M.F."/>
            <person name="Richardson P."/>
        </authorList>
    </citation>
    <scope>NUCLEOTIDE SEQUENCE [LARGE SCALE GENOMIC DNA]</scope>
    <source>
        <strain evidence="10">ATCC 700278 / DSM 12444 / CCUG 56034 / CIP 105152 / NBRC 16084 / F199</strain>
    </source>
</reference>
<dbReference type="Pfam" id="PF00762">
    <property type="entry name" value="Ferrochelatase"/>
    <property type="match status" value="1"/>
</dbReference>
<evidence type="ECO:0000256" key="6">
    <source>
        <dbReference type="ARBA" id="ARBA00024536"/>
    </source>
</evidence>
<dbReference type="eggNOG" id="COG0276">
    <property type="taxonomic scope" value="Bacteria"/>
</dbReference>
<dbReference type="STRING" id="279238.Saro_3336"/>
<dbReference type="NCBIfam" id="TIGR00109">
    <property type="entry name" value="hemH"/>
    <property type="match status" value="1"/>
</dbReference>
<dbReference type="GO" id="GO:0004325">
    <property type="term" value="F:ferrochelatase activity"/>
    <property type="evidence" value="ECO:0007669"/>
    <property type="project" value="UniProtKB-UniRule"/>
</dbReference>
<dbReference type="GO" id="GO:0006783">
    <property type="term" value="P:heme biosynthetic process"/>
    <property type="evidence" value="ECO:0007669"/>
    <property type="project" value="UniProtKB-UniRule"/>
</dbReference>
<dbReference type="HAMAP" id="MF_00323">
    <property type="entry name" value="Ferrochelatase"/>
    <property type="match status" value="1"/>
</dbReference>
<keyword evidence="7 8" id="KW-0963">Cytoplasm</keyword>
<dbReference type="CDD" id="cd03411">
    <property type="entry name" value="Ferrochelatase_N"/>
    <property type="match status" value="1"/>
</dbReference>
<evidence type="ECO:0000256" key="5">
    <source>
        <dbReference type="ARBA" id="ARBA00023244"/>
    </source>
</evidence>
<dbReference type="InterPro" id="IPR033644">
    <property type="entry name" value="Ferrochelatase_C"/>
</dbReference>
<proteinExistence type="inferred from homology"/>
<evidence type="ECO:0000256" key="8">
    <source>
        <dbReference type="RuleBase" id="RU000607"/>
    </source>
</evidence>
<comment type="subcellular location">
    <subcellularLocation>
        <location evidence="7 8">Cytoplasm</location>
    </subcellularLocation>
</comment>
<keyword evidence="7" id="KW-0479">Metal-binding</keyword>
<keyword evidence="2 7" id="KW-0408">Iron</keyword>
<feature type="binding site" evidence="7">
    <location>
        <position position="288"/>
    </location>
    <ligand>
        <name>Fe(2+)</name>
        <dbReference type="ChEBI" id="CHEBI:29033"/>
    </ligand>
</feature>
<dbReference type="InterPro" id="IPR019772">
    <property type="entry name" value="Ferrochelatase_AS"/>
</dbReference>
<dbReference type="AlphaFoldDB" id="Q2G302"/>
<comment type="function">
    <text evidence="7 8">Catalyzes the ferrous insertion into protoporphyrin IX.</text>
</comment>
<dbReference type="UniPathway" id="UPA00252">
    <property type="reaction ID" value="UER00325"/>
</dbReference>
<evidence type="ECO:0000313" key="9">
    <source>
        <dbReference type="EMBL" id="ABD27771.1"/>
    </source>
</evidence>
<dbReference type="HOGENOM" id="CLU_018884_0_0_5"/>
<dbReference type="CDD" id="cd00419">
    <property type="entry name" value="Ferrochelatase_C"/>
    <property type="match status" value="1"/>
</dbReference>
<keyword evidence="10" id="KW-1185">Reference proteome</keyword>
<dbReference type="SUPFAM" id="SSF53800">
    <property type="entry name" value="Chelatase"/>
    <property type="match status" value="1"/>
</dbReference>
<keyword evidence="4 7" id="KW-0456">Lyase</keyword>
<dbReference type="Gene3D" id="3.40.50.1400">
    <property type="match status" value="2"/>
</dbReference>
<dbReference type="GO" id="GO:0046872">
    <property type="term" value="F:metal ion binding"/>
    <property type="evidence" value="ECO:0007669"/>
    <property type="project" value="UniProtKB-KW"/>
</dbReference>
<dbReference type="PANTHER" id="PTHR11108">
    <property type="entry name" value="FERROCHELATASE"/>
    <property type="match status" value="1"/>
</dbReference>
<evidence type="ECO:0000313" key="10">
    <source>
        <dbReference type="Proteomes" id="UP000009134"/>
    </source>
</evidence>
<evidence type="ECO:0000256" key="2">
    <source>
        <dbReference type="ARBA" id="ARBA00023004"/>
    </source>
</evidence>
<dbReference type="PROSITE" id="PS00534">
    <property type="entry name" value="FERROCHELATASE"/>
    <property type="match status" value="1"/>
</dbReference>
<dbReference type="RefSeq" id="WP_011446973.1">
    <property type="nucleotide sequence ID" value="NC_007794.1"/>
</dbReference>
<name>Q2G302_NOVAD</name>
<dbReference type="EC" id="4.98.1.1" evidence="7 8"/>
<evidence type="ECO:0000256" key="7">
    <source>
        <dbReference type="HAMAP-Rule" id="MF_00323"/>
    </source>
</evidence>
<protein>
    <recommendedName>
        <fullName evidence="7 8">Ferrochelatase</fullName>
        <ecNumber evidence="7 8">4.98.1.1</ecNumber>
    </recommendedName>
    <alternativeName>
        <fullName evidence="7">Heme synthase</fullName>
    </alternativeName>
    <alternativeName>
        <fullName evidence="7">Protoheme ferro-lyase</fullName>
    </alternativeName>
</protein>
<feature type="binding site" evidence="7">
    <location>
        <position position="205"/>
    </location>
    <ligand>
        <name>Fe(2+)</name>
        <dbReference type="ChEBI" id="CHEBI:29033"/>
    </ligand>
</feature>
<dbReference type="InterPro" id="IPR033659">
    <property type="entry name" value="Ferrochelatase_N"/>
</dbReference>
<dbReference type="EMBL" id="CP000248">
    <property type="protein sequence ID" value="ABD27771.1"/>
    <property type="molecule type" value="Genomic_DNA"/>
</dbReference>
<organism evidence="9 10">
    <name type="scientific">Novosphingobium aromaticivorans (strain ATCC 700278 / DSM 12444 / CCUG 56034 / CIP 105152 / NBRC 16084 / F199)</name>
    <dbReference type="NCBI Taxonomy" id="279238"/>
    <lineage>
        <taxon>Bacteria</taxon>
        <taxon>Pseudomonadati</taxon>
        <taxon>Pseudomonadota</taxon>
        <taxon>Alphaproteobacteria</taxon>
        <taxon>Sphingomonadales</taxon>
        <taxon>Sphingomonadaceae</taxon>
        <taxon>Novosphingobium</taxon>
    </lineage>
</organism>
<gene>
    <name evidence="7" type="primary">hemH</name>
    <name evidence="9" type="ordered locus">Saro_3336</name>
</gene>
<keyword evidence="5 7" id="KW-0627">Porphyrin biosynthesis</keyword>